<evidence type="ECO:0000259" key="3">
    <source>
        <dbReference type="Pfam" id="PF24860"/>
    </source>
</evidence>
<dbReference type="GO" id="GO:0005829">
    <property type="term" value="C:cytosol"/>
    <property type="evidence" value="ECO:0007669"/>
    <property type="project" value="TreeGrafter"/>
</dbReference>
<evidence type="ECO:0000259" key="2">
    <source>
        <dbReference type="Pfam" id="PF24859"/>
    </source>
</evidence>
<evidence type="ECO:0000256" key="1">
    <source>
        <dbReference type="ARBA" id="ARBA00022490"/>
    </source>
</evidence>
<name>A0A1M6PBR0_9FIRM</name>
<gene>
    <name evidence="4" type="ORF">SAMN02745123_00485</name>
</gene>
<dbReference type="CDD" id="cd16341">
    <property type="entry name" value="FdhE"/>
    <property type="match status" value="1"/>
</dbReference>
<dbReference type="PANTHER" id="PTHR37689:SF1">
    <property type="entry name" value="PROTEIN FDHE"/>
    <property type="match status" value="1"/>
</dbReference>
<dbReference type="STRING" id="1121421.SAMN02745123_00485"/>
<feature type="domain" description="FdhE central" evidence="2">
    <location>
        <begin position="157"/>
        <end position="192"/>
    </location>
</feature>
<dbReference type="GO" id="GO:0051604">
    <property type="term" value="P:protein maturation"/>
    <property type="evidence" value="ECO:0007669"/>
    <property type="project" value="TreeGrafter"/>
</dbReference>
<organism evidence="4 5">
    <name type="scientific">Desulforamulus aeronauticus DSM 10349</name>
    <dbReference type="NCBI Taxonomy" id="1121421"/>
    <lineage>
        <taxon>Bacteria</taxon>
        <taxon>Bacillati</taxon>
        <taxon>Bacillota</taxon>
        <taxon>Clostridia</taxon>
        <taxon>Eubacteriales</taxon>
        <taxon>Peptococcaceae</taxon>
        <taxon>Desulforamulus</taxon>
    </lineage>
</organism>
<reference evidence="5" key="1">
    <citation type="submission" date="2016-11" db="EMBL/GenBank/DDBJ databases">
        <authorList>
            <person name="Varghese N."/>
            <person name="Submissions S."/>
        </authorList>
    </citation>
    <scope>NUCLEOTIDE SEQUENCE [LARGE SCALE GENOMIC DNA]</scope>
    <source>
        <strain evidence="5">DSM 10349</strain>
    </source>
</reference>
<dbReference type="RefSeq" id="WP_072910695.1">
    <property type="nucleotide sequence ID" value="NZ_FRAR01000006.1"/>
</dbReference>
<dbReference type="InterPro" id="IPR024064">
    <property type="entry name" value="FdhE-like_sf"/>
</dbReference>
<accession>A0A1M6PBR0</accession>
<proteinExistence type="predicted"/>
<dbReference type="OrthoDB" id="9811074at2"/>
<sequence>MEKRNDNDKLANFYLEVMDLGNDAASLECKLTLDSEQIKRWEQGEAILALVPPSIDAIKWFEHFYSVAQACQRWQAGPRPVSNAFLQALQDMDKTTWEEFINSLFKVDGQKTRWAKKLNISLELLDFLAQVTFRPLLKTYGEEVAKQLPLGDWAHGHCPVCGDQPTMAKLAGSEGYRKLFCGRCETEWRYKRIGCPYCKDENASEASFIALDDHKQYRVYLCDRCKSYLKTVDERVSGEVDLFCEDLATVELDKLAQSEGYQRGDKRQQV</sequence>
<dbReference type="InterPro" id="IPR006452">
    <property type="entry name" value="Formate_DH_accessory"/>
</dbReference>
<feature type="domain" description="FdhE C-terminal" evidence="3">
    <location>
        <begin position="195"/>
        <end position="264"/>
    </location>
</feature>
<dbReference type="PANTHER" id="PTHR37689">
    <property type="entry name" value="PROTEIN FDHE"/>
    <property type="match status" value="1"/>
</dbReference>
<protein>
    <submittedName>
        <fullName evidence="4">FdhE protein</fullName>
    </submittedName>
</protein>
<keyword evidence="5" id="KW-1185">Reference proteome</keyword>
<dbReference type="Proteomes" id="UP000183997">
    <property type="component" value="Unassembled WGS sequence"/>
</dbReference>
<dbReference type="SUPFAM" id="SSF144020">
    <property type="entry name" value="FdhE-like"/>
    <property type="match status" value="1"/>
</dbReference>
<dbReference type="Gene3D" id="3.90.1670.10">
    <property type="entry name" value="FdhE-like domain"/>
    <property type="match status" value="1"/>
</dbReference>
<dbReference type="Pfam" id="PF24859">
    <property type="entry name" value="FdhE_central"/>
    <property type="match status" value="1"/>
</dbReference>
<dbReference type="Pfam" id="PF24860">
    <property type="entry name" value="FdhE_C"/>
    <property type="match status" value="1"/>
</dbReference>
<evidence type="ECO:0000313" key="4">
    <source>
        <dbReference type="EMBL" id="SHK05376.1"/>
    </source>
</evidence>
<dbReference type="AlphaFoldDB" id="A0A1M6PBR0"/>
<keyword evidence="1" id="KW-0963">Cytoplasm</keyword>
<dbReference type="InterPro" id="IPR056797">
    <property type="entry name" value="FdhE_central"/>
</dbReference>
<evidence type="ECO:0000313" key="5">
    <source>
        <dbReference type="Proteomes" id="UP000183997"/>
    </source>
</evidence>
<dbReference type="InterPro" id="IPR056796">
    <property type="entry name" value="FdhE_C"/>
</dbReference>
<dbReference type="EMBL" id="FRAR01000006">
    <property type="protein sequence ID" value="SHK05376.1"/>
    <property type="molecule type" value="Genomic_DNA"/>
</dbReference>
<dbReference type="GO" id="GO:0008199">
    <property type="term" value="F:ferric iron binding"/>
    <property type="evidence" value="ECO:0007669"/>
    <property type="project" value="TreeGrafter"/>
</dbReference>